<dbReference type="Gene3D" id="3.40.50.300">
    <property type="entry name" value="P-loop containing nucleotide triphosphate hydrolases"/>
    <property type="match status" value="1"/>
</dbReference>
<evidence type="ECO:0000313" key="2">
    <source>
        <dbReference type="EMBL" id="GFM95682.1"/>
    </source>
</evidence>
<protein>
    <submittedName>
        <fullName evidence="2">Uncharacterized protein</fullName>
    </submittedName>
</protein>
<name>A0A7J0BZK9_9ACTN</name>
<feature type="region of interest" description="Disordered" evidence="1">
    <location>
        <begin position="116"/>
        <end position="175"/>
    </location>
</feature>
<dbReference type="SUPFAM" id="SSF52540">
    <property type="entry name" value="P-loop containing nucleoside triphosphate hydrolases"/>
    <property type="match status" value="1"/>
</dbReference>
<reference evidence="2 3" key="1">
    <citation type="submission" date="2020-05" db="EMBL/GenBank/DDBJ databases">
        <title>Whole genome shotgun sequence of Streptomyces fulvorobeus NBRC 15897.</title>
        <authorList>
            <person name="Komaki H."/>
            <person name="Tamura T."/>
        </authorList>
    </citation>
    <scope>NUCLEOTIDE SEQUENCE [LARGE SCALE GENOMIC DNA]</scope>
    <source>
        <strain evidence="2 3">NBRC 15897</strain>
    </source>
</reference>
<evidence type="ECO:0000256" key="1">
    <source>
        <dbReference type="SAM" id="MobiDB-lite"/>
    </source>
</evidence>
<dbReference type="InterPro" id="IPR027417">
    <property type="entry name" value="P-loop_NTPase"/>
</dbReference>
<gene>
    <name evidence="2" type="ORF">Sfulv_04930</name>
</gene>
<accession>A0A7J0BZK9</accession>
<organism evidence="2 3">
    <name type="scientific">Streptomyces fulvorobeus</name>
    <dbReference type="NCBI Taxonomy" id="284028"/>
    <lineage>
        <taxon>Bacteria</taxon>
        <taxon>Bacillati</taxon>
        <taxon>Actinomycetota</taxon>
        <taxon>Actinomycetes</taxon>
        <taxon>Kitasatosporales</taxon>
        <taxon>Streptomycetaceae</taxon>
        <taxon>Streptomyces</taxon>
    </lineage>
</organism>
<dbReference type="EMBL" id="BLWC01000001">
    <property type="protein sequence ID" value="GFM95682.1"/>
    <property type="molecule type" value="Genomic_DNA"/>
</dbReference>
<comment type="caution">
    <text evidence="2">The sequence shown here is derived from an EMBL/GenBank/DDBJ whole genome shotgun (WGS) entry which is preliminary data.</text>
</comment>
<proteinExistence type="predicted"/>
<dbReference type="AlphaFoldDB" id="A0A7J0BZK9"/>
<sequence>MIVWINGAFGAGKTSAAYGLIDLLPDSSVYDPELTAEALARLLPQKKLAEVTDFQELPIWRRLVVDTAAALLAELPGVLVVPMTLLRQEYRDEIFGDWPPGAFLCAMCCSPQRKRSCGHVSPGVGRPPTTSIPASAHRHGPWSTSSPIGRPSAGSPPTPTRSTPAPSPRTRRPSG</sequence>
<keyword evidence="3" id="KW-1185">Reference proteome</keyword>
<dbReference type="Proteomes" id="UP000498980">
    <property type="component" value="Unassembled WGS sequence"/>
</dbReference>
<evidence type="ECO:0000313" key="3">
    <source>
        <dbReference type="Proteomes" id="UP000498980"/>
    </source>
</evidence>